<reference evidence="3 4" key="1">
    <citation type="submission" date="2019-06" db="EMBL/GenBank/DDBJ databases">
        <title>Sorghum-associated microbial communities from plants grown in Nebraska, USA.</title>
        <authorList>
            <person name="Schachtman D."/>
        </authorList>
    </citation>
    <scope>NUCLEOTIDE SEQUENCE [LARGE SCALE GENOMIC DNA]</scope>
    <source>
        <strain evidence="3 4">1225</strain>
    </source>
</reference>
<dbReference type="AlphaFoldDB" id="A0A561R2N7"/>
<proteinExistence type="predicted"/>
<comment type="caution">
    <text evidence="3">The sequence shown here is derived from an EMBL/GenBank/DDBJ whole genome shotgun (WGS) entry which is preliminary data.</text>
</comment>
<feature type="region of interest" description="Disordered" evidence="1">
    <location>
        <begin position="31"/>
        <end position="105"/>
    </location>
</feature>
<evidence type="ECO:0000256" key="1">
    <source>
        <dbReference type="SAM" id="MobiDB-lite"/>
    </source>
</evidence>
<keyword evidence="2" id="KW-0732">Signal</keyword>
<dbReference type="RefSeq" id="WP_145634896.1">
    <property type="nucleotide sequence ID" value="NZ_VIWP01000002.1"/>
</dbReference>
<feature type="signal peptide" evidence="2">
    <location>
        <begin position="1"/>
        <end position="23"/>
    </location>
</feature>
<dbReference type="EMBL" id="VIWP01000002">
    <property type="protein sequence ID" value="TWF56886.1"/>
    <property type="molecule type" value="Genomic_DNA"/>
</dbReference>
<evidence type="ECO:0000313" key="4">
    <source>
        <dbReference type="Proteomes" id="UP000320653"/>
    </source>
</evidence>
<name>A0A561R2N7_9HYPH</name>
<accession>A0A561R2N7</accession>
<dbReference type="OrthoDB" id="9809589at2"/>
<evidence type="ECO:0000256" key="2">
    <source>
        <dbReference type="SAM" id="SignalP"/>
    </source>
</evidence>
<evidence type="ECO:0000313" key="3">
    <source>
        <dbReference type="EMBL" id="TWF56886.1"/>
    </source>
</evidence>
<gene>
    <name evidence="3" type="ORF">FHW37_102525</name>
</gene>
<protein>
    <submittedName>
        <fullName evidence="3">Uncharacterized protein</fullName>
    </submittedName>
</protein>
<feature type="compositionally biased region" description="Polar residues" evidence="1">
    <location>
        <begin position="88"/>
        <end position="101"/>
    </location>
</feature>
<feature type="compositionally biased region" description="Low complexity" evidence="1">
    <location>
        <begin position="54"/>
        <end position="70"/>
    </location>
</feature>
<organism evidence="3 4">
    <name type="scientific">Neorhizobium alkalisoli</name>
    <dbReference type="NCBI Taxonomy" id="528178"/>
    <lineage>
        <taxon>Bacteria</taxon>
        <taxon>Pseudomonadati</taxon>
        <taxon>Pseudomonadota</taxon>
        <taxon>Alphaproteobacteria</taxon>
        <taxon>Hyphomicrobiales</taxon>
        <taxon>Rhizobiaceae</taxon>
        <taxon>Rhizobium/Agrobacterium group</taxon>
        <taxon>Neorhizobium</taxon>
    </lineage>
</organism>
<sequence length="265" mass="27469">MMAAKQPIFALALAGLMAGTAVATTASFAATGSASTADQGKAASESDSSKTMVQQAPESPAAPSSASDQPKNPLTGAPAPTSPAVPAQPNSGQAAPDQSNPDDAAAILDAPSGEIIRDMSQLPAPVRQMRDKIIEAAASGDIQRLRPLVNIGPNQTLVMNADSDDPVEMLKSFAGDADGQEILAIFIDLLSTAAVRLEAGKQDEVYVWPYFAGTPLSSLTPPERVELLRIITAGDLLGMEETGTYNFYRIGISPDGQWKFVAGGE</sequence>
<dbReference type="Proteomes" id="UP000320653">
    <property type="component" value="Unassembled WGS sequence"/>
</dbReference>
<feature type="chain" id="PRO_5021912360" evidence="2">
    <location>
        <begin position="24"/>
        <end position="265"/>
    </location>
</feature>
<keyword evidence="4" id="KW-1185">Reference proteome</keyword>